<dbReference type="GeneID" id="26625388"/>
<keyword evidence="3" id="KW-1185">Reference proteome</keyword>
<proteinExistence type="predicted"/>
<feature type="region of interest" description="Disordered" evidence="1">
    <location>
        <begin position="26"/>
        <end position="67"/>
    </location>
</feature>
<gene>
    <name evidence="2" type="ORF">PBI_PIRO94_33</name>
</gene>
<feature type="compositionally biased region" description="Low complexity" evidence="1">
    <location>
        <begin position="34"/>
        <end position="44"/>
    </location>
</feature>
<dbReference type="Proteomes" id="UP000207645">
    <property type="component" value="Segment"/>
</dbReference>
<dbReference type="EMBL" id="KM197169">
    <property type="protein sequence ID" value="AIK67749.1"/>
    <property type="molecule type" value="Genomic_DNA"/>
</dbReference>
<sequence>MSNAKKQRALEARAAADAAYRKALGVDSEQTLPASIGSSTSSGAARGGRGRSQSKQARAKRRRKSSG</sequence>
<feature type="compositionally biased region" description="Basic residues" evidence="1">
    <location>
        <begin position="57"/>
        <end position="67"/>
    </location>
</feature>
<evidence type="ECO:0000256" key="1">
    <source>
        <dbReference type="SAM" id="MobiDB-lite"/>
    </source>
</evidence>
<reference evidence="2 3" key="1">
    <citation type="submission" date="2014-07" db="EMBL/GenBank/DDBJ databases">
        <authorList>
            <person name="Edwards J.M."/>
            <person name="Maric E."/>
            <person name="Piro B.S."/>
            <person name="Zarchy R.E."/>
            <person name="Bollivar D.W."/>
            <person name="Anders K.R."/>
            <person name="Braun M.A."/>
            <person name="Delesalle V.A."/>
            <person name="Hughes L.E."/>
            <person name="Ware V.C."/>
            <person name="Bradley K.W."/>
            <person name="Barker L.P."/>
            <person name="Asai D.J."/>
            <person name="Bowman C.A."/>
            <person name="Russell D.A."/>
            <person name="Pope W.H."/>
            <person name="Jacobs-Sera D."/>
            <person name="Hendrix R.W."/>
            <person name="Hatfull G.F."/>
        </authorList>
    </citation>
    <scope>NUCLEOTIDE SEQUENCE [LARGE SCALE GENOMIC DNA]</scope>
</reference>
<accession>A0A076YM91</accession>
<dbReference type="KEGG" id="vg:26625388"/>
<evidence type="ECO:0000313" key="3">
    <source>
        <dbReference type="Proteomes" id="UP000207645"/>
    </source>
</evidence>
<organism evidence="2 3">
    <name type="scientific">Mycobacterium phage Piro94</name>
    <dbReference type="NCBI Taxonomy" id="1527520"/>
    <lineage>
        <taxon>Viruses</taxon>
        <taxon>Duplodnaviria</taxon>
        <taxon>Heunggongvirae</taxon>
        <taxon>Uroviricota</taxon>
        <taxon>Caudoviricetes</taxon>
        <taxon>Turbidovirus</taxon>
        <taxon>Turbidovirus piro94</taxon>
    </lineage>
</organism>
<dbReference type="RefSeq" id="YP_009198246.1">
    <property type="nucleotide sequence ID" value="NC_028794.1"/>
</dbReference>
<evidence type="ECO:0000313" key="2">
    <source>
        <dbReference type="EMBL" id="AIK67749.1"/>
    </source>
</evidence>
<name>A0A076YM91_9CAUD</name>
<protein>
    <submittedName>
        <fullName evidence="2">Uncharacterized protein</fullName>
    </submittedName>
</protein>